<proteinExistence type="predicted"/>
<dbReference type="PROSITE" id="PS51257">
    <property type="entry name" value="PROKAR_LIPOPROTEIN"/>
    <property type="match status" value="1"/>
</dbReference>
<gene>
    <name evidence="3" type="ORF">Mal52_16460</name>
</gene>
<evidence type="ECO:0000313" key="3">
    <source>
        <dbReference type="EMBL" id="QDU43174.1"/>
    </source>
</evidence>
<reference evidence="3 4" key="1">
    <citation type="submission" date="2019-02" db="EMBL/GenBank/DDBJ databases">
        <title>Deep-cultivation of Planctomycetes and their phenomic and genomic characterization uncovers novel biology.</title>
        <authorList>
            <person name="Wiegand S."/>
            <person name="Jogler M."/>
            <person name="Boedeker C."/>
            <person name="Pinto D."/>
            <person name="Vollmers J."/>
            <person name="Rivas-Marin E."/>
            <person name="Kohn T."/>
            <person name="Peeters S.H."/>
            <person name="Heuer A."/>
            <person name="Rast P."/>
            <person name="Oberbeckmann S."/>
            <person name="Bunk B."/>
            <person name="Jeske O."/>
            <person name="Meyerdierks A."/>
            <person name="Storesund J.E."/>
            <person name="Kallscheuer N."/>
            <person name="Luecker S."/>
            <person name="Lage O.M."/>
            <person name="Pohl T."/>
            <person name="Merkel B.J."/>
            <person name="Hornburger P."/>
            <person name="Mueller R.-W."/>
            <person name="Bruemmer F."/>
            <person name="Labrenz M."/>
            <person name="Spormann A.M."/>
            <person name="Op den Camp H."/>
            <person name="Overmann J."/>
            <person name="Amann R."/>
            <person name="Jetten M.S.M."/>
            <person name="Mascher T."/>
            <person name="Medema M.H."/>
            <person name="Devos D.P."/>
            <person name="Kaster A.-K."/>
            <person name="Ovreas L."/>
            <person name="Rohde M."/>
            <person name="Galperin M.Y."/>
            <person name="Jogler C."/>
        </authorList>
    </citation>
    <scope>NUCLEOTIDE SEQUENCE [LARGE SCALE GENOMIC DNA]</scope>
    <source>
        <strain evidence="3 4">Mal52</strain>
    </source>
</reference>
<feature type="region of interest" description="Disordered" evidence="1">
    <location>
        <begin position="28"/>
        <end position="51"/>
    </location>
</feature>
<accession>A0A517ZL04</accession>
<name>A0A517ZL04_9PLAN</name>
<dbReference type="Proteomes" id="UP000319383">
    <property type="component" value="Chromosome"/>
</dbReference>
<feature type="signal peptide" evidence="2">
    <location>
        <begin position="1"/>
        <end position="31"/>
    </location>
</feature>
<dbReference type="AlphaFoldDB" id="A0A517ZL04"/>
<keyword evidence="4" id="KW-1185">Reference proteome</keyword>
<feature type="chain" id="PRO_5021888863" evidence="2">
    <location>
        <begin position="32"/>
        <end position="177"/>
    </location>
</feature>
<evidence type="ECO:0000256" key="1">
    <source>
        <dbReference type="SAM" id="MobiDB-lite"/>
    </source>
</evidence>
<dbReference type="EMBL" id="CP036276">
    <property type="protein sequence ID" value="QDU43174.1"/>
    <property type="molecule type" value="Genomic_DNA"/>
</dbReference>
<sequence precursor="true">MQIRFFQVLATGGMACLMVSALSLNSGQAQEPVPEPTGGPVTTSTPETTSSTVVSEGYVGAECNGYGYGGGYGHRRRFLPDYRRRYCRYEPFSRNDCRDQYINSQQGYGVPVTVPLAPVVCKQYNYGWGLPSSRKTHVPFGWQMTRPQMVQGQNSPAMVYWPTDTMQQGAYYMRTPW</sequence>
<evidence type="ECO:0000313" key="4">
    <source>
        <dbReference type="Proteomes" id="UP000319383"/>
    </source>
</evidence>
<feature type="compositionally biased region" description="Low complexity" evidence="1">
    <location>
        <begin position="36"/>
        <end position="51"/>
    </location>
</feature>
<organism evidence="3 4">
    <name type="scientific">Symmachiella dynata</name>
    <dbReference type="NCBI Taxonomy" id="2527995"/>
    <lineage>
        <taxon>Bacteria</taxon>
        <taxon>Pseudomonadati</taxon>
        <taxon>Planctomycetota</taxon>
        <taxon>Planctomycetia</taxon>
        <taxon>Planctomycetales</taxon>
        <taxon>Planctomycetaceae</taxon>
        <taxon>Symmachiella</taxon>
    </lineage>
</organism>
<protein>
    <submittedName>
        <fullName evidence="3">Uncharacterized protein</fullName>
    </submittedName>
</protein>
<dbReference type="KEGG" id="sdyn:Mal52_16460"/>
<evidence type="ECO:0000256" key="2">
    <source>
        <dbReference type="SAM" id="SignalP"/>
    </source>
</evidence>
<dbReference type="RefSeq" id="WP_145375291.1">
    <property type="nucleotide sequence ID" value="NZ_CP036276.1"/>
</dbReference>
<keyword evidence="2" id="KW-0732">Signal</keyword>